<accession>A0ABV5G2A4</accession>
<gene>
    <name evidence="2" type="ORF">ACFFX0_18415</name>
</gene>
<name>A0ABV5G2A4_9MICC</name>
<organism evidence="2 3">
    <name type="scientific">Citricoccus parietis</name>
    <dbReference type="NCBI Taxonomy" id="592307"/>
    <lineage>
        <taxon>Bacteria</taxon>
        <taxon>Bacillati</taxon>
        <taxon>Actinomycetota</taxon>
        <taxon>Actinomycetes</taxon>
        <taxon>Micrococcales</taxon>
        <taxon>Micrococcaceae</taxon>
        <taxon>Citricoccus</taxon>
    </lineage>
</organism>
<protein>
    <submittedName>
        <fullName evidence="2">Uncharacterized protein</fullName>
    </submittedName>
</protein>
<proteinExistence type="predicted"/>
<evidence type="ECO:0000256" key="1">
    <source>
        <dbReference type="SAM" id="MobiDB-lite"/>
    </source>
</evidence>
<evidence type="ECO:0000313" key="3">
    <source>
        <dbReference type="Proteomes" id="UP001589575"/>
    </source>
</evidence>
<sequence length="41" mass="4257">MAQPAEGGVHEVTEVGGLGRGATSSHALYPTRLLTPNLLVR</sequence>
<comment type="caution">
    <text evidence="2">The sequence shown here is derived from an EMBL/GenBank/DDBJ whole genome shotgun (WGS) entry which is preliminary data.</text>
</comment>
<dbReference type="EMBL" id="JBHMFI010000001">
    <property type="protein sequence ID" value="MFB9073070.1"/>
    <property type="molecule type" value="Genomic_DNA"/>
</dbReference>
<dbReference type="Proteomes" id="UP001589575">
    <property type="component" value="Unassembled WGS sequence"/>
</dbReference>
<reference evidence="2 3" key="1">
    <citation type="submission" date="2024-09" db="EMBL/GenBank/DDBJ databases">
        <authorList>
            <person name="Sun Q."/>
            <person name="Mori K."/>
        </authorList>
    </citation>
    <scope>NUCLEOTIDE SEQUENCE [LARGE SCALE GENOMIC DNA]</scope>
    <source>
        <strain evidence="2 3">CCM 7609</strain>
    </source>
</reference>
<feature type="region of interest" description="Disordered" evidence="1">
    <location>
        <begin position="1"/>
        <end position="27"/>
    </location>
</feature>
<evidence type="ECO:0000313" key="2">
    <source>
        <dbReference type="EMBL" id="MFB9073070.1"/>
    </source>
</evidence>
<keyword evidence="3" id="KW-1185">Reference proteome</keyword>